<reference evidence="1 2" key="1">
    <citation type="submission" date="2015-07" db="EMBL/GenBank/DDBJ databases">
        <title>Comparative genomics of the Sigatoka disease complex on banana suggests a link between parallel evolutionary changes in Pseudocercospora fijiensis and Pseudocercospora eumusae and increased virulence on the banana host.</title>
        <authorList>
            <person name="Chang T.-C."/>
            <person name="Salvucci A."/>
            <person name="Crous P.W."/>
            <person name="Stergiopoulos I."/>
        </authorList>
    </citation>
    <scope>NUCLEOTIDE SEQUENCE [LARGE SCALE GENOMIC DNA]</scope>
    <source>
        <strain evidence="1 2">CBS 114824</strain>
    </source>
</reference>
<evidence type="ECO:0000313" key="2">
    <source>
        <dbReference type="Proteomes" id="UP000070133"/>
    </source>
</evidence>
<name>A0A139HSC6_9PEZI</name>
<comment type="caution">
    <text evidence="1">The sequence shown here is derived from an EMBL/GenBank/DDBJ whole genome shotgun (WGS) entry which is preliminary data.</text>
</comment>
<keyword evidence="2" id="KW-1185">Reference proteome</keyword>
<protein>
    <submittedName>
        <fullName evidence="1">Uncharacterized protein</fullName>
    </submittedName>
</protein>
<dbReference type="Proteomes" id="UP000070133">
    <property type="component" value="Unassembled WGS sequence"/>
</dbReference>
<evidence type="ECO:0000313" key="1">
    <source>
        <dbReference type="EMBL" id="KXT05293.1"/>
    </source>
</evidence>
<gene>
    <name evidence="1" type="ORF">AC578_10953</name>
</gene>
<dbReference type="EMBL" id="LFZN01000013">
    <property type="protein sequence ID" value="KXT05293.1"/>
    <property type="molecule type" value="Genomic_DNA"/>
</dbReference>
<organism evidence="1 2">
    <name type="scientific">Pseudocercospora eumusae</name>
    <dbReference type="NCBI Taxonomy" id="321146"/>
    <lineage>
        <taxon>Eukaryota</taxon>
        <taxon>Fungi</taxon>
        <taxon>Dikarya</taxon>
        <taxon>Ascomycota</taxon>
        <taxon>Pezizomycotina</taxon>
        <taxon>Dothideomycetes</taxon>
        <taxon>Dothideomycetidae</taxon>
        <taxon>Mycosphaerellales</taxon>
        <taxon>Mycosphaerellaceae</taxon>
        <taxon>Pseudocercospora</taxon>
    </lineage>
</organism>
<proteinExistence type="predicted"/>
<accession>A0A139HSC6</accession>
<sequence length="224" mass="25075">MINPDYTLLPFHGGHLPVEAFYSGTSASADAVFHDANTPAIEAFHDMNTLAIEAFDDMNTPAIEVFHDMNTAASEAIHERTSPPHEITSLRQQILANAQLLYPILRGQTRKCNDHDYLLGTREQRNDKPTLMLVTTGVKPHIIAHVVFRLSQPASDEGLHALLQNHEQTPYALLQGPDAGTQIEALEGLLKLSSSVLKDRWNVRRRPSMDHVRVEDGGYYYLTR</sequence>
<dbReference type="AlphaFoldDB" id="A0A139HSC6"/>